<reference evidence="2 3" key="1">
    <citation type="submission" date="2019-12" db="EMBL/GenBank/DDBJ databases">
        <authorList>
            <person name="Floudas D."/>
            <person name="Bentzer J."/>
            <person name="Ahren D."/>
            <person name="Johansson T."/>
            <person name="Persson P."/>
            <person name="Tunlid A."/>
        </authorList>
    </citation>
    <scope>NUCLEOTIDE SEQUENCE [LARGE SCALE GENOMIC DNA]</scope>
    <source>
        <strain evidence="2 3">CBS 102.39</strain>
    </source>
</reference>
<comment type="caution">
    <text evidence="2">The sequence shown here is derived from an EMBL/GenBank/DDBJ whole genome shotgun (WGS) entry which is preliminary data.</text>
</comment>
<dbReference type="Proteomes" id="UP000521872">
    <property type="component" value="Unassembled WGS sequence"/>
</dbReference>
<organism evidence="2 3">
    <name type="scientific">Agrocybe pediades</name>
    <dbReference type="NCBI Taxonomy" id="84607"/>
    <lineage>
        <taxon>Eukaryota</taxon>
        <taxon>Fungi</taxon>
        <taxon>Dikarya</taxon>
        <taxon>Basidiomycota</taxon>
        <taxon>Agaricomycotina</taxon>
        <taxon>Agaricomycetes</taxon>
        <taxon>Agaricomycetidae</taxon>
        <taxon>Agaricales</taxon>
        <taxon>Agaricineae</taxon>
        <taxon>Strophariaceae</taxon>
        <taxon>Agrocybe</taxon>
    </lineage>
</organism>
<protein>
    <submittedName>
        <fullName evidence="2">Uncharacterized protein</fullName>
    </submittedName>
</protein>
<evidence type="ECO:0000313" key="3">
    <source>
        <dbReference type="Proteomes" id="UP000521872"/>
    </source>
</evidence>
<name>A0A8H4VK70_9AGAR</name>
<dbReference type="AlphaFoldDB" id="A0A8H4VK70"/>
<feature type="chain" id="PRO_5034503526" evidence="1">
    <location>
        <begin position="22"/>
        <end position="140"/>
    </location>
</feature>
<evidence type="ECO:0000256" key="1">
    <source>
        <dbReference type="SAM" id="SignalP"/>
    </source>
</evidence>
<gene>
    <name evidence="2" type="ORF">D9613_006567</name>
</gene>
<keyword evidence="1" id="KW-0732">Signal</keyword>
<accession>A0A8H4VK70</accession>
<keyword evidence="3" id="KW-1185">Reference proteome</keyword>
<sequence>MKSIIFSTILGAVLLVSQAAAAPQASTTTLHCTNPGAVLGPYEEPINFPTLPPSASNPISTCNLRPEDMQIVSISLVALVATFSSQVMATPAPQLSTPSFQCSSPQAATIGGHNKVLKYAADPSSTALDRASWEKRGFAL</sequence>
<evidence type="ECO:0000313" key="2">
    <source>
        <dbReference type="EMBL" id="KAF4610950.1"/>
    </source>
</evidence>
<proteinExistence type="predicted"/>
<feature type="signal peptide" evidence="1">
    <location>
        <begin position="1"/>
        <end position="21"/>
    </location>
</feature>
<dbReference type="EMBL" id="JAACJL010000058">
    <property type="protein sequence ID" value="KAF4610950.1"/>
    <property type="molecule type" value="Genomic_DNA"/>
</dbReference>